<reference evidence="3 4" key="2">
    <citation type="submission" date="2019-04" db="EMBL/GenBank/DDBJ databases">
        <title>The genome sequence of big-headed turtle.</title>
        <authorList>
            <person name="Gong S."/>
        </authorList>
    </citation>
    <scope>NUCLEOTIDE SEQUENCE [LARGE SCALE GENOMIC DNA]</scope>
    <source>
        <strain evidence="3">DO16091913</strain>
        <tissue evidence="3">Muscle</tissue>
    </source>
</reference>
<proteinExistence type="predicted"/>
<feature type="transmembrane region" description="Helical" evidence="2">
    <location>
        <begin position="46"/>
        <end position="68"/>
    </location>
</feature>
<evidence type="ECO:0000313" key="3">
    <source>
        <dbReference type="EMBL" id="TFJ97823.1"/>
    </source>
</evidence>
<name>A0A4D9DSN7_9SAUR</name>
<comment type="caution">
    <text evidence="3">The sequence shown here is derived from an EMBL/GenBank/DDBJ whole genome shotgun (WGS) entry which is preliminary data.</text>
</comment>
<keyword evidence="2" id="KW-0472">Membrane</keyword>
<feature type="region of interest" description="Disordered" evidence="1">
    <location>
        <begin position="77"/>
        <end position="99"/>
    </location>
</feature>
<keyword evidence="2" id="KW-1133">Transmembrane helix</keyword>
<protein>
    <submittedName>
        <fullName evidence="3">Soluble scavenger receptor cysteine-rich domain-containing protein SSC5D-like</fullName>
    </submittedName>
</protein>
<sequence length="99" mass="10446">MTVDCALLTPSGEDAAELFPSQSVPPTTPMLLSLCFLLPGPAMSLAIWATRCTLVLLLLVSAPVITFVMEKRGLPQPAEVETRGGSASILQEEAKGDPH</sequence>
<keyword evidence="2" id="KW-0812">Transmembrane</keyword>
<evidence type="ECO:0000313" key="4">
    <source>
        <dbReference type="Proteomes" id="UP000297703"/>
    </source>
</evidence>
<dbReference type="EMBL" id="QXTE01000459">
    <property type="protein sequence ID" value="TFJ97823.1"/>
    <property type="molecule type" value="Genomic_DNA"/>
</dbReference>
<gene>
    <name evidence="3" type="ORF">DR999_PMT20307</name>
</gene>
<dbReference type="Proteomes" id="UP000297703">
    <property type="component" value="Unassembled WGS sequence"/>
</dbReference>
<dbReference type="AlphaFoldDB" id="A0A4D9DSN7"/>
<keyword evidence="4" id="KW-1185">Reference proteome</keyword>
<reference evidence="3 4" key="1">
    <citation type="submission" date="2019-04" db="EMBL/GenBank/DDBJ databases">
        <title>Draft genome of the big-headed turtle Platysternon megacephalum.</title>
        <authorList>
            <person name="Gong S."/>
        </authorList>
    </citation>
    <scope>NUCLEOTIDE SEQUENCE [LARGE SCALE GENOMIC DNA]</scope>
    <source>
        <strain evidence="3">DO16091913</strain>
        <tissue evidence="3">Muscle</tissue>
    </source>
</reference>
<evidence type="ECO:0000256" key="2">
    <source>
        <dbReference type="SAM" id="Phobius"/>
    </source>
</evidence>
<accession>A0A4D9DSN7</accession>
<organism evidence="3 4">
    <name type="scientific">Platysternon megacephalum</name>
    <name type="common">big-headed turtle</name>
    <dbReference type="NCBI Taxonomy" id="55544"/>
    <lineage>
        <taxon>Eukaryota</taxon>
        <taxon>Metazoa</taxon>
        <taxon>Chordata</taxon>
        <taxon>Craniata</taxon>
        <taxon>Vertebrata</taxon>
        <taxon>Euteleostomi</taxon>
        <taxon>Archelosauria</taxon>
        <taxon>Testudinata</taxon>
        <taxon>Testudines</taxon>
        <taxon>Cryptodira</taxon>
        <taxon>Durocryptodira</taxon>
        <taxon>Testudinoidea</taxon>
        <taxon>Platysternidae</taxon>
        <taxon>Platysternon</taxon>
    </lineage>
</organism>
<keyword evidence="3" id="KW-0675">Receptor</keyword>
<evidence type="ECO:0000256" key="1">
    <source>
        <dbReference type="SAM" id="MobiDB-lite"/>
    </source>
</evidence>